<keyword evidence="4" id="KW-1185">Reference proteome</keyword>
<sequence>MTESKPYFMYVLLCADKTFYCGFTDDVQRRLATHEAGKGAKYTRPAKRHPLKLLYQAEFATKQAALQAEYQFKHLRRDQKEKFLREHGVNGFTI</sequence>
<dbReference type="CDD" id="cd10456">
    <property type="entry name" value="GIY-YIG_UPF0213"/>
    <property type="match status" value="1"/>
</dbReference>
<comment type="similarity">
    <text evidence="1">Belongs to the UPF0213 family.</text>
</comment>
<dbReference type="PATRIC" id="fig|1423749.3.peg.184"/>
<dbReference type="AlphaFoldDB" id="A0A0R1VL59"/>
<name>A0A0R1VL59_9LACO</name>
<dbReference type="SUPFAM" id="SSF82771">
    <property type="entry name" value="GIY-YIG endonuclease"/>
    <property type="match status" value="1"/>
</dbReference>
<reference evidence="3 4" key="1">
    <citation type="journal article" date="2015" name="Genome Announc.">
        <title>Expanding the biotechnology potential of lactobacilli through comparative genomics of 213 strains and associated genera.</title>
        <authorList>
            <person name="Sun Z."/>
            <person name="Harris H.M."/>
            <person name="McCann A."/>
            <person name="Guo C."/>
            <person name="Argimon S."/>
            <person name="Zhang W."/>
            <person name="Yang X."/>
            <person name="Jeffery I.B."/>
            <person name="Cooney J.C."/>
            <person name="Kagawa T.F."/>
            <person name="Liu W."/>
            <person name="Song Y."/>
            <person name="Salvetti E."/>
            <person name="Wrobel A."/>
            <person name="Rasinkangas P."/>
            <person name="Parkhill J."/>
            <person name="Rea M.C."/>
            <person name="O'Sullivan O."/>
            <person name="Ritari J."/>
            <person name="Douillard F.P."/>
            <person name="Paul Ross R."/>
            <person name="Yang R."/>
            <person name="Briner A.E."/>
            <person name="Felis G.E."/>
            <person name="de Vos W.M."/>
            <person name="Barrangou R."/>
            <person name="Klaenhammer T.R."/>
            <person name="Caufield P.W."/>
            <person name="Cui Y."/>
            <person name="Zhang H."/>
            <person name="O'Toole P.W."/>
        </authorList>
    </citation>
    <scope>NUCLEOTIDE SEQUENCE [LARGE SCALE GENOMIC DNA]</scope>
    <source>
        <strain evidence="3 4">DSM 16045</strain>
    </source>
</reference>
<comment type="caution">
    <text evidence="3">The sequence shown here is derived from an EMBL/GenBank/DDBJ whole genome shotgun (WGS) entry which is preliminary data.</text>
</comment>
<dbReference type="InterPro" id="IPR000305">
    <property type="entry name" value="GIY-YIG_endonuc"/>
</dbReference>
<dbReference type="EMBL" id="AZFN01000010">
    <property type="protein sequence ID" value="KRM02524.1"/>
    <property type="molecule type" value="Genomic_DNA"/>
</dbReference>
<organism evidence="3 4">
    <name type="scientific">Limosilactobacillus gastricus DSM 16045</name>
    <dbReference type="NCBI Taxonomy" id="1423749"/>
    <lineage>
        <taxon>Bacteria</taxon>
        <taxon>Bacillati</taxon>
        <taxon>Bacillota</taxon>
        <taxon>Bacilli</taxon>
        <taxon>Lactobacillales</taxon>
        <taxon>Lactobacillaceae</taxon>
        <taxon>Limosilactobacillus</taxon>
    </lineage>
</organism>
<keyword evidence="3" id="KW-0540">Nuclease</keyword>
<dbReference type="InterPro" id="IPR050190">
    <property type="entry name" value="UPF0213_domain"/>
</dbReference>
<dbReference type="GO" id="GO:0004519">
    <property type="term" value="F:endonuclease activity"/>
    <property type="evidence" value="ECO:0007669"/>
    <property type="project" value="UniProtKB-KW"/>
</dbReference>
<dbReference type="PANTHER" id="PTHR34477">
    <property type="entry name" value="UPF0213 PROTEIN YHBQ"/>
    <property type="match status" value="1"/>
</dbReference>
<dbReference type="Gene3D" id="3.40.1440.10">
    <property type="entry name" value="GIY-YIG endonuclease"/>
    <property type="match status" value="1"/>
</dbReference>
<accession>A0A0R1VL59</accession>
<dbReference type="PROSITE" id="PS50164">
    <property type="entry name" value="GIY_YIG"/>
    <property type="match status" value="1"/>
</dbReference>
<evidence type="ECO:0000256" key="1">
    <source>
        <dbReference type="ARBA" id="ARBA00007435"/>
    </source>
</evidence>
<gene>
    <name evidence="3" type="ORF">FC60_GL000184</name>
</gene>
<protein>
    <submittedName>
        <fullName evidence="3">Endonuclease</fullName>
    </submittedName>
</protein>
<evidence type="ECO:0000313" key="3">
    <source>
        <dbReference type="EMBL" id="KRM02524.1"/>
    </source>
</evidence>
<evidence type="ECO:0000259" key="2">
    <source>
        <dbReference type="PROSITE" id="PS50164"/>
    </source>
</evidence>
<keyword evidence="3" id="KW-0255">Endonuclease</keyword>
<evidence type="ECO:0000313" key="4">
    <source>
        <dbReference type="Proteomes" id="UP000051739"/>
    </source>
</evidence>
<feature type="domain" description="GIY-YIG" evidence="2">
    <location>
        <begin position="5"/>
        <end position="82"/>
    </location>
</feature>
<dbReference type="Proteomes" id="UP000051739">
    <property type="component" value="Unassembled WGS sequence"/>
</dbReference>
<dbReference type="Pfam" id="PF01541">
    <property type="entry name" value="GIY-YIG"/>
    <property type="match status" value="1"/>
</dbReference>
<proteinExistence type="inferred from homology"/>
<dbReference type="PANTHER" id="PTHR34477:SF1">
    <property type="entry name" value="UPF0213 PROTEIN YHBQ"/>
    <property type="match status" value="1"/>
</dbReference>
<keyword evidence="3" id="KW-0378">Hydrolase</keyword>
<dbReference type="InterPro" id="IPR035901">
    <property type="entry name" value="GIY-YIG_endonuc_sf"/>
</dbReference>